<dbReference type="AlphaFoldDB" id="A0A941I595"/>
<dbReference type="RefSeq" id="WP_212685120.1">
    <property type="nucleotide sequence ID" value="NZ_JAGSPM010000009.1"/>
</dbReference>
<keyword evidence="1" id="KW-1133">Transmembrane helix</keyword>
<evidence type="ECO:0000313" key="3">
    <source>
        <dbReference type="Proteomes" id="UP000680158"/>
    </source>
</evidence>
<dbReference type="EMBL" id="JAGSPM010000009">
    <property type="protein sequence ID" value="MBR7747739.1"/>
    <property type="molecule type" value="Genomic_DNA"/>
</dbReference>
<feature type="transmembrane region" description="Helical" evidence="1">
    <location>
        <begin position="12"/>
        <end position="29"/>
    </location>
</feature>
<gene>
    <name evidence="2" type="ORF">KDM92_14230</name>
</gene>
<comment type="caution">
    <text evidence="2">The sequence shown here is derived from an EMBL/GenBank/DDBJ whole genome shotgun (WGS) entry which is preliminary data.</text>
</comment>
<dbReference type="Proteomes" id="UP000680158">
    <property type="component" value="Unassembled WGS sequence"/>
</dbReference>
<protein>
    <submittedName>
        <fullName evidence="2">Uncharacterized protein</fullName>
    </submittedName>
</protein>
<feature type="transmembrane region" description="Helical" evidence="1">
    <location>
        <begin position="35"/>
        <end position="52"/>
    </location>
</feature>
<evidence type="ECO:0000256" key="1">
    <source>
        <dbReference type="SAM" id="Phobius"/>
    </source>
</evidence>
<proteinExistence type="predicted"/>
<reference evidence="2 3" key="1">
    <citation type="submission" date="2021-04" db="EMBL/GenBank/DDBJ databases">
        <title>novel species isolated from subtropical streams in China.</title>
        <authorList>
            <person name="Lu H."/>
        </authorList>
    </citation>
    <scope>NUCLEOTIDE SEQUENCE [LARGE SCALE GENOMIC DNA]</scope>
    <source>
        <strain evidence="2 3">BYS107W</strain>
    </source>
</reference>
<keyword evidence="1" id="KW-0472">Membrane</keyword>
<keyword evidence="3" id="KW-1185">Reference proteome</keyword>
<keyword evidence="1" id="KW-0812">Transmembrane</keyword>
<name>A0A941I595_9BURK</name>
<organism evidence="2 3">
    <name type="scientific">Undibacterium baiyunense</name>
    <dbReference type="NCBI Taxonomy" id="2828731"/>
    <lineage>
        <taxon>Bacteria</taxon>
        <taxon>Pseudomonadati</taxon>
        <taxon>Pseudomonadota</taxon>
        <taxon>Betaproteobacteria</taxon>
        <taxon>Burkholderiales</taxon>
        <taxon>Oxalobacteraceae</taxon>
        <taxon>Undibacterium</taxon>
    </lineage>
</organism>
<accession>A0A941I595</accession>
<evidence type="ECO:0000313" key="2">
    <source>
        <dbReference type="EMBL" id="MBR7747739.1"/>
    </source>
</evidence>
<sequence>MANTDHKAKVMMRTIFVVLTISAAVSLTIEGFSIISLLLTAFSLLALLLAVTTPQQLQDFIDTLSD</sequence>